<keyword evidence="3" id="KW-0804">Transcription</keyword>
<evidence type="ECO:0000256" key="2">
    <source>
        <dbReference type="ARBA" id="ARBA00023125"/>
    </source>
</evidence>
<protein>
    <submittedName>
        <fullName evidence="5">Transcriptional regulator, TetR family</fullName>
    </submittedName>
</protein>
<evidence type="ECO:0000256" key="3">
    <source>
        <dbReference type="ARBA" id="ARBA00023163"/>
    </source>
</evidence>
<feature type="domain" description="HTH tetR-type" evidence="4">
    <location>
        <begin position="13"/>
        <end position="73"/>
    </location>
</feature>
<keyword evidence="2" id="KW-0238">DNA-binding</keyword>
<dbReference type="GO" id="GO:0003677">
    <property type="term" value="F:DNA binding"/>
    <property type="evidence" value="ECO:0007669"/>
    <property type="project" value="UniProtKB-KW"/>
</dbReference>
<organism evidence="5">
    <name type="scientific">hydrothermal vent metagenome</name>
    <dbReference type="NCBI Taxonomy" id="652676"/>
    <lineage>
        <taxon>unclassified sequences</taxon>
        <taxon>metagenomes</taxon>
        <taxon>ecological metagenomes</taxon>
    </lineage>
</organism>
<evidence type="ECO:0000313" key="5">
    <source>
        <dbReference type="EMBL" id="CUS56790.1"/>
    </source>
</evidence>
<dbReference type="PANTHER" id="PTHR47506">
    <property type="entry name" value="TRANSCRIPTIONAL REGULATORY PROTEIN"/>
    <property type="match status" value="1"/>
</dbReference>
<dbReference type="PROSITE" id="PS50977">
    <property type="entry name" value="HTH_TETR_2"/>
    <property type="match status" value="1"/>
</dbReference>
<reference evidence="5" key="1">
    <citation type="submission" date="2015-10" db="EMBL/GenBank/DDBJ databases">
        <authorList>
            <person name="Gilbert D.G."/>
        </authorList>
    </citation>
    <scope>NUCLEOTIDE SEQUENCE</scope>
</reference>
<name>A0A160TYJ4_9ZZZZ</name>
<dbReference type="SUPFAM" id="SSF46689">
    <property type="entry name" value="Homeodomain-like"/>
    <property type="match status" value="1"/>
</dbReference>
<dbReference type="InterPro" id="IPR001647">
    <property type="entry name" value="HTH_TetR"/>
</dbReference>
<dbReference type="InterPro" id="IPR036271">
    <property type="entry name" value="Tet_transcr_reg_TetR-rel_C_sf"/>
</dbReference>
<gene>
    <name evidence="5" type="ORF">MGWOODY_Hyp2191</name>
</gene>
<proteinExistence type="predicted"/>
<dbReference type="Pfam" id="PF00440">
    <property type="entry name" value="TetR_N"/>
    <property type="match status" value="1"/>
</dbReference>
<dbReference type="PANTHER" id="PTHR47506:SF1">
    <property type="entry name" value="HTH-TYPE TRANSCRIPTIONAL REGULATOR YJDC"/>
    <property type="match status" value="1"/>
</dbReference>
<keyword evidence="1" id="KW-0805">Transcription regulation</keyword>
<dbReference type="Gene3D" id="1.10.10.60">
    <property type="entry name" value="Homeodomain-like"/>
    <property type="match status" value="1"/>
</dbReference>
<evidence type="ECO:0000256" key="1">
    <source>
        <dbReference type="ARBA" id="ARBA00023015"/>
    </source>
</evidence>
<dbReference type="AlphaFoldDB" id="A0A160TYJ4"/>
<dbReference type="EMBL" id="CZQD01000032">
    <property type="protein sequence ID" value="CUS56790.1"/>
    <property type="molecule type" value="Genomic_DNA"/>
</dbReference>
<accession>A0A160TYJ4</accession>
<evidence type="ECO:0000259" key="4">
    <source>
        <dbReference type="PROSITE" id="PS50977"/>
    </source>
</evidence>
<dbReference type="InterPro" id="IPR009057">
    <property type="entry name" value="Homeodomain-like_sf"/>
</dbReference>
<dbReference type="SUPFAM" id="SSF48498">
    <property type="entry name" value="Tetracyclin repressor-like, C-terminal domain"/>
    <property type="match status" value="1"/>
</dbReference>
<dbReference type="Gene3D" id="1.10.357.10">
    <property type="entry name" value="Tetracycline Repressor, domain 2"/>
    <property type="match status" value="1"/>
</dbReference>
<sequence>MRPYLENMTRMPAYDRDAALEAAIRLFWAKGYHATSLKDLENALNMRPGSIYAAFKSKQALFLAAMERYFEKMQAGFRAHMAEAASPLHGLTSFLRAYAEDGSSVRVHACLLLKTLLEATTTDSEIADPARDYLDRMKGEFEAGLSAAQAAGEFPDAADTARLARRYQAALTSLQVELQRGLSGEELAGFVEDLVEPFDRLAEEAAS</sequence>